<evidence type="ECO:0000256" key="13">
    <source>
        <dbReference type="ARBA" id="ARBA00034864"/>
    </source>
</evidence>
<dbReference type="GO" id="GO:0005813">
    <property type="term" value="C:centrosome"/>
    <property type="evidence" value="ECO:0007669"/>
    <property type="project" value="UniProtKB-SubCell"/>
</dbReference>
<evidence type="ECO:0000256" key="14">
    <source>
        <dbReference type="ARBA" id="ARBA00093507"/>
    </source>
</evidence>
<dbReference type="GO" id="GO:0005938">
    <property type="term" value="C:cell cortex"/>
    <property type="evidence" value="ECO:0007669"/>
    <property type="project" value="UniProtKB-SubCell"/>
</dbReference>
<gene>
    <name evidence="15" type="primary">DCTN4</name>
</gene>
<sequence>MASLLQSERVLYLVQGEKKVRAPLSQLYFCRYCSELRSLECVSHEVDSHYCPSCLENMPSAEAKLKKNSMQAASTAWPLTERYRTVPPKWSVLNLTTRPPGLAFNYFFNSWRPSVSLVRILGADMALLIRPR</sequence>
<dbReference type="PANTHER" id="PTHR13034:SF2">
    <property type="entry name" value="DYNACTIN SUBUNIT 4"/>
    <property type="match status" value="1"/>
</dbReference>
<keyword evidence="7" id="KW-0597">Phosphoprotein</keyword>
<dbReference type="Ensembl" id="ENSECAT00000122352.1">
    <property type="protein sequence ID" value="ENSECAP00000087286.1"/>
    <property type="gene ID" value="ENSECAG00000011275.3"/>
</dbReference>
<comment type="subunit">
    <text evidence="14">Subunit of dynactin, a multiprotein complex part of a tripartite complex with dynein and a adapter, such as BICDL1, BICD2 or HOOK3. The dynactin complex is built around ACTR1A/ACTB filament and consists of an actin-related filament composed of a shoulder domain, a pointed end and a barbed end. Its length is defined by its flexible shoulder domain. The soulder is composed of 2 DCTN1 subunits, 4 DCTN2 and 2 DCTN3. The 4 DCNT2 (via N-terminus) bind the ACTR1A filament and act as molecular rulers to determine the length. The pointed end is important for binding dynein-dynactin cargo adapters. Consists of 4 subunits: ACTR10, DCNT4, DCTN5 and DCTN6. The barbed end is composed of a CAPZA1:CAPZB heterodimers, which binds ACTR1A/ACTB filament and dynactin and stabilizes dynactin. Interacts with ATP7B, but not ATP7A, in a copper-dependent manner. Interacts with ANK2; this interaction is required for localization at costameres. Interacts with N4BP2L1.</text>
</comment>
<dbReference type="GO" id="GO:0030017">
    <property type="term" value="C:sarcomere"/>
    <property type="evidence" value="ECO:0007669"/>
    <property type="project" value="UniProtKB-SubCell"/>
</dbReference>
<evidence type="ECO:0000256" key="11">
    <source>
        <dbReference type="ARBA" id="ARBA00023212"/>
    </source>
</evidence>
<organism evidence="15 16">
    <name type="scientific">Equus caballus</name>
    <name type="common">Horse</name>
    <dbReference type="NCBI Taxonomy" id="9796"/>
    <lineage>
        <taxon>Eukaryota</taxon>
        <taxon>Metazoa</taxon>
        <taxon>Chordata</taxon>
        <taxon>Craniata</taxon>
        <taxon>Vertebrata</taxon>
        <taxon>Euteleostomi</taxon>
        <taxon>Mammalia</taxon>
        <taxon>Eutheria</taxon>
        <taxon>Laurasiatheria</taxon>
        <taxon>Perissodactyla</taxon>
        <taxon>Equidae</taxon>
        <taxon>Equus</taxon>
    </lineage>
</organism>
<evidence type="ECO:0000256" key="8">
    <source>
        <dbReference type="ARBA" id="ARBA00022843"/>
    </source>
</evidence>
<reference evidence="15 16" key="1">
    <citation type="journal article" date="2009" name="Science">
        <title>Genome sequence, comparative analysis, and population genetics of the domestic horse.</title>
        <authorList>
            <consortium name="Broad Institute Genome Sequencing Platform"/>
            <consortium name="Broad Institute Whole Genome Assembly Team"/>
            <person name="Wade C.M."/>
            <person name="Giulotto E."/>
            <person name="Sigurdsson S."/>
            <person name="Zoli M."/>
            <person name="Gnerre S."/>
            <person name="Imsland F."/>
            <person name="Lear T.L."/>
            <person name="Adelson D.L."/>
            <person name="Bailey E."/>
            <person name="Bellone R.R."/>
            <person name="Bloecker H."/>
            <person name="Distl O."/>
            <person name="Edgar R.C."/>
            <person name="Garber M."/>
            <person name="Leeb T."/>
            <person name="Mauceli E."/>
            <person name="MacLeod J.N."/>
            <person name="Penedo M.C.T."/>
            <person name="Raison J.M."/>
            <person name="Sharpe T."/>
            <person name="Vogel J."/>
            <person name="Andersson L."/>
            <person name="Antczak D.F."/>
            <person name="Biagi T."/>
            <person name="Binns M.M."/>
            <person name="Chowdhary B.P."/>
            <person name="Coleman S.J."/>
            <person name="Della Valle G."/>
            <person name="Fryc S."/>
            <person name="Guerin G."/>
            <person name="Hasegawa T."/>
            <person name="Hill E.W."/>
            <person name="Jurka J."/>
            <person name="Kiialainen A."/>
            <person name="Lindgren G."/>
            <person name="Liu J."/>
            <person name="Magnani E."/>
            <person name="Mickelson J.R."/>
            <person name="Murray J."/>
            <person name="Nergadze S.G."/>
            <person name="Onofrio R."/>
            <person name="Pedroni S."/>
            <person name="Piras M.F."/>
            <person name="Raudsepp T."/>
            <person name="Rocchi M."/>
            <person name="Roeed K.H."/>
            <person name="Ryder O.A."/>
            <person name="Searle S."/>
            <person name="Skow L."/>
            <person name="Swinburne J.E."/>
            <person name="Syvaenen A.C."/>
            <person name="Tozaki T."/>
            <person name="Valberg S.J."/>
            <person name="Vaudin M."/>
            <person name="White J.R."/>
            <person name="Zody M.C."/>
            <person name="Lander E.S."/>
            <person name="Lindblad-Toh K."/>
        </authorList>
    </citation>
    <scope>NUCLEOTIDE SEQUENCE [LARGE SCALE GENOMIC DNA]</scope>
    <source>
        <strain evidence="15 16">Thoroughbred</strain>
    </source>
</reference>
<evidence type="ECO:0000313" key="15">
    <source>
        <dbReference type="Ensembl" id="ENSECAP00000087286.1"/>
    </source>
</evidence>
<evidence type="ECO:0000256" key="10">
    <source>
        <dbReference type="ARBA" id="ARBA00023054"/>
    </source>
</evidence>
<keyword evidence="8" id="KW-0832">Ubl conjugation</keyword>
<dbReference type="GO" id="GO:0001725">
    <property type="term" value="C:stress fiber"/>
    <property type="evidence" value="ECO:0007669"/>
    <property type="project" value="UniProtKB-SubCell"/>
</dbReference>
<keyword evidence="10" id="KW-0175">Coiled coil</keyword>
<dbReference type="PANTHER" id="PTHR13034">
    <property type="entry name" value="DYNACTIN P62 SUBUNIT"/>
    <property type="match status" value="1"/>
</dbReference>
<evidence type="ECO:0000256" key="2">
    <source>
        <dbReference type="ARBA" id="ARBA00004300"/>
    </source>
</evidence>
<accession>A0A9L0TL12</accession>
<evidence type="ECO:0000256" key="6">
    <source>
        <dbReference type="ARBA" id="ARBA00022499"/>
    </source>
</evidence>
<name>A0A9L0TL12_HORSE</name>
<evidence type="ECO:0000256" key="3">
    <source>
        <dbReference type="ARBA" id="ARBA00004529"/>
    </source>
</evidence>
<comment type="similarity">
    <text evidence="12">Belongs to the dynactin subunit 4 family.</text>
</comment>
<reference evidence="15" key="2">
    <citation type="submission" date="2025-08" db="UniProtKB">
        <authorList>
            <consortium name="Ensembl"/>
        </authorList>
    </citation>
    <scope>IDENTIFICATION</scope>
    <source>
        <strain evidence="15">Thoroughbred</strain>
    </source>
</reference>
<dbReference type="Proteomes" id="UP000002281">
    <property type="component" value="Chromosome 14"/>
</dbReference>
<evidence type="ECO:0000256" key="1">
    <source>
        <dbReference type="ARBA" id="ARBA00004204"/>
    </source>
</evidence>
<protein>
    <recommendedName>
        <fullName evidence="13">Dynactin subunit 4</fullName>
    </recommendedName>
</protein>
<dbReference type="GO" id="GO:0005869">
    <property type="term" value="C:dynactin complex"/>
    <property type="evidence" value="ECO:0007669"/>
    <property type="project" value="InterPro"/>
</dbReference>
<dbReference type="Pfam" id="PF05502">
    <property type="entry name" value="Dynactin_p62"/>
    <property type="match status" value="1"/>
</dbReference>
<evidence type="ECO:0000256" key="9">
    <source>
        <dbReference type="ARBA" id="ARBA00022990"/>
    </source>
</evidence>
<proteinExistence type="inferred from homology"/>
<evidence type="ECO:0000256" key="4">
    <source>
        <dbReference type="ARBA" id="ARBA00004544"/>
    </source>
</evidence>
<evidence type="ECO:0000256" key="12">
    <source>
        <dbReference type="ARBA" id="ARBA00034776"/>
    </source>
</evidence>
<reference evidence="15" key="3">
    <citation type="submission" date="2025-09" db="UniProtKB">
        <authorList>
            <consortium name="Ensembl"/>
        </authorList>
    </citation>
    <scope>IDENTIFICATION</scope>
    <source>
        <strain evidence="15">Thoroughbred</strain>
    </source>
</reference>
<keyword evidence="5" id="KW-0963">Cytoplasm</keyword>
<evidence type="ECO:0000313" key="16">
    <source>
        <dbReference type="Proteomes" id="UP000002281"/>
    </source>
</evidence>
<comment type="subcellular location">
    <subcellularLocation>
        <location evidence="4">Cytoplasm</location>
        <location evidence="4">Cell cortex</location>
    </subcellularLocation>
    <subcellularLocation>
        <location evidence="2">Cytoplasm</location>
        <location evidence="2">Cytoskeleton</location>
        <location evidence="2">Microtubule organizing center</location>
        <location evidence="2">Centrosome</location>
    </subcellularLocation>
    <subcellularLocation>
        <location evidence="3">Cytoplasm</location>
        <location evidence="3">Cytoskeleton</location>
        <location evidence="3">Stress fiber</location>
    </subcellularLocation>
    <subcellularLocation>
        <location evidence="1">Cytoplasm</location>
        <location evidence="1">Myofibril</location>
        <location evidence="1">Sarcomere</location>
    </subcellularLocation>
</comment>
<dbReference type="GeneTree" id="ENSGT00390000006954"/>
<evidence type="ECO:0000256" key="7">
    <source>
        <dbReference type="ARBA" id="ARBA00022553"/>
    </source>
</evidence>
<dbReference type="InterPro" id="IPR008603">
    <property type="entry name" value="DCTN4"/>
</dbReference>
<evidence type="ECO:0000256" key="5">
    <source>
        <dbReference type="ARBA" id="ARBA00022490"/>
    </source>
</evidence>
<keyword evidence="6" id="KW-1017">Isopeptide bond</keyword>
<keyword evidence="11" id="KW-0206">Cytoskeleton</keyword>
<keyword evidence="9" id="KW-0007">Acetylation</keyword>
<dbReference type="AlphaFoldDB" id="A0A9L0TL12"/>
<keyword evidence="16" id="KW-1185">Reference proteome</keyword>